<dbReference type="AlphaFoldDB" id="A0AAE1L705"/>
<proteinExistence type="predicted"/>
<keyword evidence="2" id="KW-1185">Reference proteome</keyword>
<sequence length="99" mass="11725">MVVNEVVLKWKCERRQCRVSKELRNTIITPFGNWAVVICGFAQYFAPTLNSADSEDHYDFKELLLFCWLNGIKATPTWWLICGSHHKEMNIFAVECYWY</sequence>
<dbReference type="Proteomes" id="UP001219518">
    <property type="component" value="Unassembled WGS sequence"/>
</dbReference>
<organism evidence="1 2">
    <name type="scientific">Frankliniella fusca</name>
    <dbReference type="NCBI Taxonomy" id="407009"/>
    <lineage>
        <taxon>Eukaryota</taxon>
        <taxon>Metazoa</taxon>
        <taxon>Ecdysozoa</taxon>
        <taxon>Arthropoda</taxon>
        <taxon>Hexapoda</taxon>
        <taxon>Insecta</taxon>
        <taxon>Pterygota</taxon>
        <taxon>Neoptera</taxon>
        <taxon>Paraneoptera</taxon>
        <taxon>Thysanoptera</taxon>
        <taxon>Terebrantia</taxon>
        <taxon>Thripoidea</taxon>
        <taxon>Thripidae</taxon>
        <taxon>Frankliniella</taxon>
    </lineage>
</organism>
<reference evidence="1" key="2">
    <citation type="journal article" date="2023" name="BMC Genomics">
        <title>Pest status, molecular evolution, and epigenetic factors derived from the genome assembly of Frankliniella fusca, a thysanopteran phytovirus vector.</title>
        <authorList>
            <person name="Catto M.A."/>
            <person name="Labadie P.E."/>
            <person name="Jacobson A.L."/>
            <person name="Kennedy G.G."/>
            <person name="Srinivasan R."/>
            <person name="Hunt B.G."/>
        </authorList>
    </citation>
    <scope>NUCLEOTIDE SEQUENCE</scope>
    <source>
        <strain evidence="1">PL_HMW_Pooled</strain>
    </source>
</reference>
<name>A0AAE1L705_9NEOP</name>
<gene>
    <name evidence="1" type="ORF">KUF71_018231</name>
</gene>
<comment type="caution">
    <text evidence="1">The sequence shown here is derived from an EMBL/GenBank/DDBJ whole genome shotgun (WGS) entry which is preliminary data.</text>
</comment>
<evidence type="ECO:0000313" key="2">
    <source>
        <dbReference type="Proteomes" id="UP001219518"/>
    </source>
</evidence>
<accession>A0AAE1L705</accession>
<evidence type="ECO:0000313" key="1">
    <source>
        <dbReference type="EMBL" id="KAK3907402.1"/>
    </source>
</evidence>
<dbReference type="EMBL" id="JAHWGI010000010">
    <property type="protein sequence ID" value="KAK3907402.1"/>
    <property type="molecule type" value="Genomic_DNA"/>
</dbReference>
<reference evidence="1" key="1">
    <citation type="submission" date="2021-07" db="EMBL/GenBank/DDBJ databases">
        <authorList>
            <person name="Catto M.A."/>
            <person name="Jacobson A."/>
            <person name="Kennedy G."/>
            <person name="Labadie P."/>
            <person name="Hunt B.G."/>
            <person name="Srinivasan R."/>
        </authorList>
    </citation>
    <scope>NUCLEOTIDE SEQUENCE</scope>
    <source>
        <strain evidence="1">PL_HMW_Pooled</strain>
        <tissue evidence="1">Head</tissue>
    </source>
</reference>
<protein>
    <submittedName>
        <fullName evidence="1">Laccase-25</fullName>
    </submittedName>
</protein>